<sequence>MYYQHRCPAAFRNERFDLKVGQCALKVGRARSHLSSSQDLGSSLRIERSGPTPCSHHIKPCSSENKTKKKNEAQPPIRAERGAIGAIRVTVSPGRVVFLSARSFPASPCQHPVAI</sequence>
<dbReference type="EMBL" id="QNUK01000052">
    <property type="protein sequence ID" value="KAF5904755.1"/>
    <property type="molecule type" value="Genomic_DNA"/>
</dbReference>
<gene>
    <name evidence="2" type="ORF">DAT39_005477</name>
</gene>
<proteinExistence type="predicted"/>
<dbReference type="AlphaFoldDB" id="A0A8J4XFG4"/>
<dbReference type="Proteomes" id="UP000727407">
    <property type="component" value="Unassembled WGS sequence"/>
</dbReference>
<protein>
    <submittedName>
        <fullName evidence="2">Uncharacterized protein</fullName>
    </submittedName>
</protein>
<reference evidence="2" key="1">
    <citation type="submission" date="2020-07" db="EMBL/GenBank/DDBJ databases">
        <title>Clarias magur genome sequencing, assembly and annotation.</title>
        <authorList>
            <person name="Kushwaha B."/>
            <person name="Kumar R."/>
            <person name="Das P."/>
            <person name="Joshi C.G."/>
            <person name="Kumar D."/>
            <person name="Nagpure N.S."/>
            <person name="Pandey M."/>
            <person name="Agarwal S."/>
            <person name="Srivastava S."/>
            <person name="Singh M."/>
            <person name="Sahoo L."/>
            <person name="Jayasankar P."/>
            <person name="Meher P.K."/>
            <person name="Koringa P.G."/>
            <person name="Iquebal M.A."/>
            <person name="Das S.P."/>
            <person name="Bit A."/>
            <person name="Patnaik S."/>
            <person name="Patel N."/>
            <person name="Shah T.M."/>
            <person name="Hinsu A."/>
            <person name="Jena J.K."/>
        </authorList>
    </citation>
    <scope>NUCLEOTIDE SEQUENCE</scope>
    <source>
        <strain evidence="2">CIFAMagur01</strain>
        <tissue evidence="2">Testis</tissue>
    </source>
</reference>
<name>A0A8J4XFG4_CLAMG</name>
<keyword evidence="3" id="KW-1185">Reference proteome</keyword>
<evidence type="ECO:0000256" key="1">
    <source>
        <dbReference type="SAM" id="MobiDB-lite"/>
    </source>
</evidence>
<accession>A0A8J4XFG4</accession>
<evidence type="ECO:0000313" key="3">
    <source>
        <dbReference type="Proteomes" id="UP000727407"/>
    </source>
</evidence>
<evidence type="ECO:0000313" key="2">
    <source>
        <dbReference type="EMBL" id="KAF5904755.1"/>
    </source>
</evidence>
<feature type="compositionally biased region" description="Low complexity" evidence="1">
    <location>
        <begin position="34"/>
        <end position="44"/>
    </location>
</feature>
<organism evidence="2 3">
    <name type="scientific">Clarias magur</name>
    <name type="common">Asian catfish</name>
    <name type="synonym">Macropteronotus magur</name>
    <dbReference type="NCBI Taxonomy" id="1594786"/>
    <lineage>
        <taxon>Eukaryota</taxon>
        <taxon>Metazoa</taxon>
        <taxon>Chordata</taxon>
        <taxon>Craniata</taxon>
        <taxon>Vertebrata</taxon>
        <taxon>Euteleostomi</taxon>
        <taxon>Actinopterygii</taxon>
        <taxon>Neopterygii</taxon>
        <taxon>Teleostei</taxon>
        <taxon>Ostariophysi</taxon>
        <taxon>Siluriformes</taxon>
        <taxon>Clariidae</taxon>
        <taxon>Clarias</taxon>
    </lineage>
</organism>
<feature type="non-terminal residue" evidence="2">
    <location>
        <position position="115"/>
    </location>
</feature>
<feature type="region of interest" description="Disordered" evidence="1">
    <location>
        <begin position="34"/>
        <end position="82"/>
    </location>
</feature>
<comment type="caution">
    <text evidence="2">The sequence shown here is derived from an EMBL/GenBank/DDBJ whole genome shotgun (WGS) entry which is preliminary data.</text>
</comment>